<evidence type="ECO:0000313" key="4">
    <source>
        <dbReference type="Proteomes" id="UP000077002"/>
    </source>
</evidence>
<dbReference type="GO" id="GO:0006351">
    <property type="term" value="P:DNA-templated transcription"/>
    <property type="evidence" value="ECO:0007669"/>
    <property type="project" value="InterPro"/>
</dbReference>
<dbReference type="GO" id="GO:0003677">
    <property type="term" value="F:DNA binding"/>
    <property type="evidence" value="ECO:0007669"/>
    <property type="project" value="InterPro"/>
</dbReference>
<gene>
    <name evidence="3" type="ORF">AYO21_06790</name>
</gene>
<keyword evidence="4" id="KW-1185">Reference proteome</keyword>
<feature type="domain" description="Xylanolytic transcriptional activator regulatory" evidence="2">
    <location>
        <begin position="181"/>
        <end position="257"/>
    </location>
</feature>
<name>A0A177F640_9EURO</name>
<evidence type="ECO:0000313" key="3">
    <source>
        <dbReference type="EMBL" id="OAG39070.1"/>
    </source>
</evidence>
<dbReference type="PANTHER" id="PTHR46910:SF11">
    <property type="entry name" value="ZN(2)-C6 FUNGAL-TYPE DOMAIN-CONTAINING PROTEIN"/>
    <property type="match status" value="1"/>
</dbReference>
<protein>
    <recommendedName>
        <fullName evidence="2">Xylanolytic transcriptional activator regulatory domain-containing protein</fullName>
    </recommendedName>
</protein>
<keyword evidence="1" id="KW-0539">Nucleus</keyword>
<dbReference type="Pfam" id="PF04082">
    <property type="entry name" value="Fungal_trans"/>
    <property type="match status" value="1"/>
</dbReference>
<dbReference type="GO" id="GO:0008270">
    <property type="term" value="F:zinc ion binding"/>
    <property type="evidence" value="ECO:0007669"/>
    <property type="project" value="InterPro"/>
</dbReference>
<evidence type="ECO:0000256" key="1">
    <source>
        <dbReference type="ARBA" id="ARBA00023242"/>
    </source>
</evidence>
<accession>A0A177F640</accession>
<dbReference type="PANTHER" id="PTHR46910">
    <property type="entry name" value="TRANSCRIPTION FACTOR PDR1"/>
    <property type="match status" value="1"/>
</dbReference>
<dbReference type="GeneID" id="34601948"/>
<dbReference type="EMBL" id="LVKK01000048">
    <property type="protein sequence ID" value="OAG39070.1"/>
    <property type="molecule type" value="Genomic_DNA"/>
</dbReference>
<dbReference type="InterPro" id="IPR050987">
    <property type="entry name" value="AtrR-like"/>
</dbReference>
<dbReference type="SMART" id="SM00906">
    <property type="entry name" value="Fungal_trans"/>
    <property type="match status" value="1"/>
</dbReference>
<dbReference type="CDD" id="cd12148">
    <property type="entry name" value="fungal_TF_MHR"/>
    <property type="match status" value="1"/>
</dbReference>
<sequence length="572" mass="64920">MEFIYTCYPAAVIAIGSRDYFTREQTMSKNQRQRTFSSFPECCKDDLQLCSEQPGYLEDVPSVRAKVQRFFDFSSLHYPCLDEAQTLAQFGDLVQRHDLDQPNADDLQVTAILHLSIAVLSILEDFHSSGHDDSTPGWTRFLKASHLLDHATAMGVGNTATIQACTMKAIYLTYAEKFNMAYNAVGQAVQLCYLVGLHDQPKNGKPLSPFEAHMRQRVFWTTYCLEKNIAFARGLRLPYLIRDSDINIQVPPCATDDEQREEMQYLDDVQAFSDYLHSTVQATRLSTEIWDCMLCPNAKRPVDEDKVMAIDAKLQNILDRLPDYLSLERRSQAAASAAASQQQRQRYLQGSLRRISRRARILFLCMAWLQSQRTNYFRLQMRRKELHAGRFWRRDRRTCLDIADKTVATVYEFYFSPVAEPLDRYSCAIYLLEAVSVLAAVLLDDNVDRDCLVQASTSFTRALGVLRTTAAGLRLARSSLKRMEQTIAAAETVARSIDFSSNDTAVDPACDAATSSTIEFDAFGQPCTQRQNKASSIDPFLFHEPLEMELWAALDSTNEMVNSTTEQLLLNL</sequence>
<dbReference type="GO" id="GO:0003700">
    <property type="term" value="F:DNA-binding transcription factor activity"/>
    <property type="evidence" value="ECO:0007669"/>
    <property type="project" value="InterPro"/>
</dbReference>
<dbReference type="Proteomes" id="UP000077002">
    <property type="component" value="Unassembled WGS sequence"/>
</dbReference>
<dbReference type="RefSeq" id="XP_022511022.1">
    <property type="nucleotide sequence ID" value="XM_022656749.1"/>
</dbReference>
<dbReference type="AlphaFoldDB" id="A0A177F640"/>
<organism evidence="3 4">
    <name type="scientific">Fonsecaea monophora</name>
    <dbReference type="NCBI Taxonomy" id="254056"/>
    <lineage>
        <taxon>Eukaryota</taxon>
        <taxon>Fungi</taxon>
        <taxon>Dikarya</taxon>
        <taxon>Ascomycota</taxon>
        <taxon>Pezizomycotina</taxon>
        <taxon>Eurotiomycetes</taxon>
        <taxon>Chaetothyriomycetidae</taxon>
        <taxon>Chaetothyriales</taxon>
        <taxon>Herpotrichiellaceae</taxon>
        <taxon>Fonsecaea</taxon>
    </lineage>
</organism>
<dbReference type="OrthoDB" id="3266505at2759"/>
<dbReference type="InterPro" id="IPR007219">
    <property type="entry name" value="XnlR_reg_dom"/>
</dbReference>
<evidence type="ECO:0000259" key="2">
    <source>
        <dbReference type="SMART" id="SM00906"/>
    </source>
</evidence>
<proteinExistence type="predicted"/>
<comment type="caution">
    <text evidence="3">The sequence shown here is derived from an EMBL/GenBank/DDBJ whole genome shotgun (WGS) entry which is preliminary data.</text>
</comment>
<reference evidence="3 4" key="1">
    <citation type="submission" date="2016-03" db="EMBL/GenBank/DDBJ databases">
        <title>Draft genome sequence of the Fonsecaea monophora CBS 269.37.</title>
        <authorList>
            <person name="Bombassaro A."/>
            <person name="Vinicius W.A."/>
            <person name="De Hoog S."/>
            <person name="Sun J."/>
            <person name="Souza E.M."/>
            <person name="Raittz R.T."/>
            <person name="Costa F."/>
            <person name="Leao A.C."/>
            <person name="Tadra-Sfeir M.Z."/>
            <person name="Baura V."/>
            <person name="Balsanelli E."/>
            <person name="Pedrosa F.O."/>
            <person name="Moreno L.F."/>
            <person name="Steffens M.B."/>
            <person name="Xi L."/>
            <person name="Bocca A.L."/>
            <person name="Felipe M.S."/>
            <person name="Teixeira M."/>
            <person name="Telles Filho F.Q."/>
            <person name="Azevedo C.M."/>
            <person name="Gomes R."/>
            <person name="Vicente V.A."/>
        </authorList>
    </citation>
    <scope>NUCLEOTIDE SEQUENCE [LARGE SCALE GENOMIC DNA]</scope>
    <source>
        <strain evidence="3 4">CBS 269.37</strain>
    </source>
</reference>